<dbReference type="GO" id="GO:0043023">
    <property type="term" value="F:ribosomal large subunit binding"/>
    <property type="evidence" value="ECO:0007669"/>
    <property type="project" value="TreeGrafter"/>
</dbReference>
<accession>A0A8T4L6K9</accession>
<dbReference type="EMBL" id="JAGVWC010000014">
    <property type="protein sequence ID" value="MBS3062204.1"/>
    <property type="molecule type" value="Genomic_DNA"/>
</dbReference>
<dbReference type="PANTHER" id="PTHR15239:SF6">
    <property type="entry name" value="RIBOSOME QUALITY CONTROL COMPLEX SUBUNIT NEMF"/>
    <property type="match status" value="1"/>
</dbReference>
<evidence type="ECO:0000313" key="2">
    <source>
        <dbReference type="Proteomes" id="UP000675968"/>
    </source>
</evidence>
<organism evidence="1 2">
    <name type="scientific">Candidatus Iainarchaeum sp</name>
    <dbReference type="NCBI Taxonomy" id="3101447"/>
    <lineage>
        <taxon>Archaea</taxon>
        <taxon>Candidatus Iainarchaeota</taxon>
        <taxon>Candidatus Iainarchaeia</taxon>
        <taxon>Candidatus Iainarchaeales</taxon>
        <taxon>Candidatus Iainarchaeaceae</taxon>
        <taxon>Candidatus Iainarchaeum</taxon>
    </lineage>
</organism>
<dbReference type="Gene3D" id="2.30.310.10">
    <property type="entry name" value="ibrinogen binding protein from staphylococcus aureus domain"/>
    <property type="match status" value="1"/>
</dbReference>
<dbReference type="Pfam" id="PF05833">
    <property type="entry name" value="NFACT_N"/>
    <property type="match status" value="1"/>
</dbReference>
<dbReference type="AlphaFoldDB" id="A0A8T4L6K9"/>
<gene>
    <name evidence="1" type="ORF">J4215_06505</name>
</gene>
<reference evidence="1" key="2">
    <citation type="submission" date="2021-05" db="EMBL/GenBank/DDBJ databases">
        <title>Protein family content uncovers lineage relationships and bacterial pathway maintenance mechanisms in DPANN archaea.</title>
        <authorList>
            <person name="Castelle C.J."/>
            <person name="Meheust R."/>
            <person name="Jaffe A.L."/>
            <person name="Seitz K."/>
            <person name="Gong X."/>
            <person name="Baker B.J."/>
            <person name="Banfield J.F."/>
        </authorList>
    </citation>
    <scope>NUCLEOTIDE SEQUENCE</scope>
    <source>
        <strain evidence="1">RIFCSPLOWO2_01_FULL_AR10_48_17</strain>
    </source>
</reference>
<dbReference type="PANTHER" id="PTHR15239">
    <property type="entry name" value="NUCLEAR EXPORT MEDIATOR FACTOR NEMF"/>
    <property type="match status" value="1"/>
</dbReference>
<comment type="caution">
    <text evidence="1">The sequence shown here is derived from an EMBL/GenBank/DDBJ whole genome shotgun (WGS) entry which is preliminary data.</text>
</comment>
<dbReference type="GO" id="GO:0000049">
    <property type="term" value="F:tRNA binding"/>
    <property type="evidence" value="ECO:0007669"/>
    <property type="project" value="TreeGrafter"/>
</dbReference>
<dbReference type="GO" id="GO:0072344">
    <property type="term" value="P:rescue of stalled ribosome"/>
    <property type="evidence" value="ECO:0007669"/>
    <property type="project" value="TreeGrafter"/>
</dbReference>
<evidence type="ECO:0000313" key="1">
    <source>
        <dbReference type="EMBL" id="MBS3062204.1"/>
    </source>
</evidence>
<name>A0A8T4L6K9_9ARCH</name>
<reference evidence="1" key="1">
    <citation type="submission" date="2021-03" db="EMBL/GenBank/DDBJ databases">
        <authorList>
            <person name="Jaffe A."/>
        </authorList>
    </citation>
    <scope>NUCLEOTIDE SEQUENCE</scope>
    <source>
        <strain evidence="1">RIFCSPLOWO2_01_FULL_AR10_48_17</strain>
    </source>
</reference>
<proteinExistence type="predicted"/>
<dbReference type="GO" id="GO:1990112">
    <property type="term" value="C:RQC complex"/>
    <property type="evidence" value="ECO:0007669"/>
    <property type="project" value="TreeGrafter"/>
</dbReference>
<sequence length="375" mass="42153">MQVPNISLSSLLQELSPGLEGGYLKKIQALSKNGFRFRIHGKDGTKDLVVLSNALFFSSYKIPAIDEHKGFVEFLRSRIEGKKISSVSQHGHDRIVKIEFNEYTLVFELFATGNVVLVDPLGVTAGCLHREEWKDRKTWPKHPYHYPQSKPLPTDHDEETFFETLKKSDKTIVLALLSNYNLFPLVAEEIALSCELEKISGSALTNPDARRLFAACQKILGSAPSPVLVTWKNEPLLLPFPLERVFAKEKMTPQIQPNLNDGLDHFFAPQLGETSKSQEATTNQSKQLIGLEKSLADLDTAQQNLEKSVLENQQKAELLYGYYNELTELFAALSTAMEKKLDEKTVKTKIGSSTHTLSKKVLEVNLRTKKVVLDL</sequence>
<dbReference type="InterPro" id="IPR051608">
    <property type="entry name" value="RQC_Subunit_NEMF"/>
</dbReference>
<protein>
    <submittedName>
        <fullName evidence="1">NFACT family protein</fullName>
    </submittedName>
</protein>
<dbReference type="Proteomes" id="UP000675968">
    <property type="component" value="Unassembled WGS sequence"/>
</dbReference>